<evidence type="ECO:0000259" key="2">
    <source>
        <dbReference type="SMART" id="SM00642"/>
    </source>
</evidence>
<accession>T1G395</accession>
<dbReference type="Pfam" id="PF00128">
    <property type="entry name" value="Alpha-amylase"/>
    <property type="match status" value="1"/>
</dbReference>
<dbReference type="SMART" id="SM00642">
    <property type="entry name" value="Aamy"/>
    <property type="match status" value="1"/>
</dbReference>
<dbReference type="Proteomes" id="UP000015101">
    <property type="component" value="Unassembled WGS sequence"/>
</dbReference>
<dbReference type="RefSeq" id="XP_009016884.1">
    <property type="nucleotide sequence ID" value="XM_009018636.1"/>
</dbReference>
<dbReference type="STRING" id="6412.T1G395"/>
<dbReference type="OMA" id="AVCEARM"/>
<gene>
    <name evidence="4" type="primary">20215543</name>
    <name evidence="3" type="ORF">HELRODRAFT_78206</name>
</gene>
<feature type="compositionally biased region" description="Low complexity" evidence="1">
    <location>
        <begin position="220"/>
        <end position="236"/>
    </location>
</feature>
<reference evidence="3 5" key="2">
    <citation type="journal article" date="2013" name="Nature">
        <title>Insights into bilaterian evolution from three spiralian genomes.</title>
        <authorList>
            <person name="Simakov O."/>
            <person name="Marletaz F."/>
            <person name="Cho S.J."/>
            <person name="Edsinger-Gonzales E."/>
            <person name="Havlak P."/>
            <person name="Hellsten U."/>
            <person name="Kuo D.H."/>
            <person name="Larsson T."/>
            <person name="Lv J."/>
            <person name="Arendt D."/>
            <person name="Savage R."/>
            <person name="Osoegawa K."/>
            <person name="de Jong P."/>
            <person name="Grimwood J."/>
            <person name="Chapman J.A."/>
            <person name="Shapiro H."/>
            <person name="Aerts A."/>
            <person name="Otillar R.P."/>
            <person name="Terry A.Y."/>
            <person name="Boore J.L."/>
            <person name="Grigoriev I.V."/>
            <person name="Lindberg D.R."/>
            <person name="Seaver E.C."/>
            <person name="Weisblat D.A."/>
            <person name="Putnam N.H."/>
            <person name="Rokhsar D.S."/>
        </authorList>
    </citation>
    <scope>NUCLEOTIDE SEQUENCE</scope>
</reference>
<reference evidence="5" key="1">
    <citation type="submission" date="2012-12" db="EMBL/GenBank/DDBJ databases">
        <authorList>
            <person name="Hellsten U."/>
            <person name="Grimwood J."/>
            <person name="Chapman J.A."/>
            <person name="Shapiro H."/>
            <person name="Aerts A."/>
            <person name="Otillar R.P."/>
            <person name="Terry A.Y."/>
            <person name="Boore J.L."/>
            <person name="Simakov O."/>
            <person name="Marletaz F."/>
            <person name="Cho S.-J."/>
            <person name="Edsinger-Gonzales E."/>
            <person name="Havlak P."/>
            <person name="Kuo D.-H."/>
            <person name="Larsson T."/>
            <person name="Lv J."/>
            <person name="Arendt D."/>
            <person name="Savage R."/>
            <person name="Osoegawa K."/>
            <person name="de Jong P."/>
            <person name="Lindberg D.R."/>
            <person name="Seaver E.C."/>
            <person name="Weisblat D.A."/>
            <person name="Putnam N.H."/>
            <person name="Grigoriev I.V."/>
            <person name="Rokhsar D.S."/>
        </authorList>
    </citation>
    <scope>NUCLEOTIDE SEQUENCE</scope>
</reference>
<dbReference type="OrthoDB" id="1740265at2759"/>
<keyword evidence="5" id="KW-1185">Reference proteome</keyword>
<dbReference type="eggNOG" id="KOG0471">
    <property type="taxonomic scope" value="Eukaryota"/>
</dbReference>
<reference evidence="4" key="3">
    <citation type="submission" date="2015-06" db="UniProtKB">
        <authorList>
            <consortium name="EnsemblMetazoa"/>
        </authorList>
    </citation>
    <scope>IDENTIFICATION</scope>
</reference>
<evidence type="ECO:0000313" key="5">
    <source>
        <dbReference type="Proteomes" id="UP000015101"/>
    </source>
</evidence>
<dbReference type="GO" id="GO:0005975">
    <property type="term" value="P:carbohydrate metabolic process"/>
    <property type="evidence" value="ECO:0007669"/>
    <property type="project" value="InterPro"/>
</dbReference>
<dbReference type="SUPFAM" id="SSF51445">
    <property type="entry name" value="(Trans)glycosidases"/>
    <property type="match status" value="1"/>
</dbReference>
<protein>
    <recommendedName>
        <fullName evidence="2">Glycosyl hydrolase family 13 catalytic domain-containing protein</fullName>
    </recommendedName>
</protein>
<dbReference type="AlphaFoldDB" id="T1G395"/>
<feature type="region of interest" description="Disordered" evidence="1">
    <location>
        <begin position="212"/>
        <end position="236"/>
    </location>
</feature>
<sequence length="236" mass="27516">WWQDGVFYQIHVRSFYSQENKGNERFGDLKGIEMKLPELKELGVSVIVLNSILKSDSSSSKKDYGYEIVDYEQIDDSIGTMDDFESLVNATHRNGMKLIIEFVPNHVGDKHPWFEEFKKYFENPPTNPTSSWNHFTTVYEEEGGSWKQLDSTNARSNNTYYLHQFLKTQPELNLRSRFIQGEMEKYLKFWTDKDVDGFKIANSDFLFENSDQIDNSPGVSNNNSNNNNNNNNNNNM</sequence>
<dbReference type="Gene3D" id="3.20.20.80">
    <property type="entry name" value="Glycosidases"/>
    <property type="match status" value="1"/>
</dbReference>
<organism evidence="4 5">
    <name type="scientific">Helobdella robusta</name>
    <name type="common">Californian leech</name>
    <dbReference type="NCBI Taxonomy" id="6412"/>
    <lineage>
        <taxon>Eukaryota</taxon>
        <taxon>Metazoa</taxon>
        <taxon>Spiralia</taxon>
        <taxon>Lophotrochozoa</taxon>
        <taxon>Annelida</taxon>
        <taxon>Clitellata</taxon>
        <taxon>Hirudinea</taxon>
        <taxon>Rhynchobdellida</taxon>
        <taxon>Glossiphoniidae</taxon>
        <taxon>Helobdella</taxon>
    </lineage>
</organism>
<dbReference type="InterPro" id="IPR006047">
    <property type="entry name" value="GH13_cat_dom"/>
</dbReference>
<proteinExistence type="predicted"/>
<dbReference type="EnsemblMetazoa" id="HelroT78206">
    <property type="protein sequence ID" value="HelroP78206"/>
    <property type="gene ID" value="HelroG78206"/>
</dbReference>
<name>T1G395_HELRO</name>
<dbReference type="Gene3D" id="3.90.400.10">
    <property type="entry name" value="Oligo-1,6-glucosidase, Domain 2"/>
    <property type="match status" value="1"/>
</dbReference>
<dbReference type="EMBL" id="KB096411">
    <property type="protein sequence ID" value="ESO04951.1"/>
    <property type="molecule type" value="Genomic_DNA"/>
</dbReference>
<dbReference type="PANTHER" id="PTHR10357:SF179">
    <property type="entry name" value="NEUTRAL AND BASIC AMINO ACID TRANSPORT PROTEIN RBAT"/>
    <property type="match status" value="1"/>
</dbReference>
<dbReference type="InterPro" id="IPR045857">
    <property type="entry name" value="O16G_dom_2"/>
</dbReference>
<dbReference type="CTD" id="20215543"/>
<dbReference type="HOGENOM" id="CLU_006462_4_2_1"/>
<dbReference type="InParanoid" id="T1G395"/>
<dbReference type="PANTHER" id="PTHR10357">
    <property type="entry name" value="ALPHA-AMYLASE FAMILY MEMBER"/>
    <property type="match status" value="1"/>
</dbReference>
<dbReference type="EMBL" id="AMQM01004001">
    <property type="status" value="NOT_ANNOTATED_CDS"/>
    <property type="molecule type" value="Genomic_DNA"/>
</dbReference>
<dbReference type="GeneID" id="20215543"/>
<dbReference type="InterPro" id="IPR017853">
    <property type="entry name" value="GH"/>
</dbReference>
<evidence type="ECO:0000313" key="3">
    <source>
        <dbReference type="EMBL" id="ESO04951.1"/>
    </source>
</evidence>
<evidence type="ECO:0000313" key="4">
    <source>
        <dbReference type="EnsemblMetazoa" id="HelroP78206"/>
    </source>
</evidence>
<dbReference type="KEGG" id="hro:HELRODRAFT_78206"/>
<feature type="domain" description="Glycosyl hydrolase family 13 catalytic" evidence="2">
    <location>
        <begin position="9"/>
        <end position="235"/>
    </location>
</feature>
<evidence type="ECO:0000256" key="1">
    <source>
        <dbReference type="SAM" id="MobiDB-lite"/>
    </source>
</evidence>